<dbReference type="InterPro" id="IPR003148">
    <property type="entry name" value="RCK_N"/>
</dbReference>
<comment type="caution">
    <text evidence="5">The sequence shown here is derived from an EMBL/GenBank/DDBJ whole genome shotgun (WGS) entry which is preliminary data.</text>
</comment>
<dbReference type="PROSITE" id="PS51202">
    <property type="entry name" value="RCK_C"/>
    <property type="match status" value="1"/>
</dbReference>
<keyword evidence="6" id="KW-1185">Reference proteome</keyword>
<dbReference type="InterPro" id="IPR006037">
    <property type="entry name" value="RCK_C"/>
</dbReference>
<feature type="domain" description="RCK N-terminal" evidence="3">
    <location>
        <begin position="1"/>
        <end position="116"/>
    </location>
</feature>
<sequence>MYILVGGAGITGLELAKTLVNINHTVAVIDIDPLACQYAREKIGVMAFEGSAVNTTLLMEAGIRKATSVIAALREDALNLAMVTLSKHYGVPQIIVRMNDRDFYEPYRLAGATHIISTTELAINRIVNAIEYPQVDAMMHFEQGQVEVIKLSIPNQCYIVGRSLAELAQDSRFPAGTLIIGYQAHPHEDLMIPNGNTILEKGSTILVVTKPDLVKEVIDFIGMCT</sequence>
<dbReference type="InterPro" id="IPR036291">
    <property type="entry name" value="NAD(P)-bd_dom_sf"/>
</dbReference>
<keyword evidence="2" id="KW-0406">Ion transport</keyword>
<dbReference type="Gene3D" id="3.30.70.1450">
    <property type="entry name" value="Regulator of K+ conductance, C-terminal domain"/>
    <property type="match status" value="1"/>
</dbReference>
<dbReference type="InterPro" id="IPR036721">
    <property type="entry name" value="RCK_C_sf"/>
</dbReference>
<feature type="domain" description="RCK C-terminal" evidence="4">
    <location>
        <begin position="136"/>
        <end position="223"/>
    </location>
</feature>
<name>A0ABR9V1H9_9CHRO</name>
<evidence type="ECO:0000313" key="6">
    <source>
        <dbReference type="Proteomes" id="UP000654604"/>
    </source>
</evidence>
<evidence type="ECO:0000256" key="1">
    <source>
        <dbReference type="ARBA" id="ARBA00022448"/>
    </source>
</evidence>
<reference evidence="5 6" key="1">
    <citation type="submission" date="2020-10" db="EMBL/GenBank/DDBJ databases">
        <authorList>
            <person name="Castelo-Branco R."/>
            <person name="Eusebio N."/>
            <person name="Adriana R."/>
            <person name="Vieira A."/>
            <person name="Brugerolle De Fraissinette N."/>
            <person name="Rezende De Castro R."/>
            <person name="Schneider M.P."/>
            <person name="Vasconcelos V."/>
            <person name="Leao P.N."/>
        </authorList>
    </citation>
    <scope>NUCLEOTIDE SEQUENCE [LARGE SCALE GENOMIC DNA]</scope>
    <source>
        <strain evidence="5 6">LEGE 03274</strain>
    </source>
</reference>
<dbReference type="PROSITE" id="PS51201">
    <property type="entry name" value="RCK_N"/>
    <property type="match status" value="1"/>
</dbReference>
<organism evidence="5 6">
    <name type="scientific">Cyanobacterium stanieri LEGE 03274</name>
    <dbReference type="NCBI Taxonomy" id="1828756"/>
    <lineage>
        <taxon>Bacteria</taxon>
        <taxon>Bacillati</taxon>
        <taxon>Cyanobacteriota</taxon>
        <taxon>Cyanophyceae</taxon>
        <taxon>Oscillatoriophycideae</taxon>
        <taxon>Chroococcales</taxon>
        <taxon>Geminocystaceae</taxon>
        <taxon>Cyanobacterium</taxon>
    </lineage>
</organism>
<dbReference type="SUPFAM" id="SSF116726">
    <property type="entry name" value="TrkA C-terminal domain-like"/>
    <property type="match status" value="1"/>
</dbReference>
<evidence type="ECO:0000259" key="3">
    <source>
        <dbReference type="PROSITE" id="PS51201"/>
    </source>
</evidence>
<dbReference type="Pfam" id="PF02080">
    <property type="entry name" value="TrkA_C"/>
    <property type="match status" value="1"/>
</dbReference>
<dbReference type="Proteomes" id="UP000654604">
    <property type="component" value="Unassembled WGS sequence"/>
</dbReference>
<dbReference type="PANTHER" id="PTHR43833:SF5">
    <property type="entry name" value="TRK SYSTEM POTASSIUM UPTAKE PROTEIN TRKA"/>
    <property type="match status" value="1"/>
</dbReference>
<dbReference type="Pfam" id="PF02254">
    <property type="entry name" value="TrkA_N"/>
    <property type="match status" value="1"/>
</dbReference>
<dbReference type="SUPFAM" id="SSF51735">
    <property type="entry name" value="NAD(P)-binding Rossmann-fold domains"/>
    <property type="match status" value="1"/>
</dbReference>
<dbReference type="RefSeq" id="WP_193799930.1">
    <property type="nucleotide sequence ID" value="NZ_JADEWC010000005.1"/>
</dbReference>
<dbReference type="Gene3D" id="3.40.50.720">
    <property type="entry name" value="NAD(P)-binding Rossmann-like Domain"/>
    <property type="match status" value="1"/>
</dbReference>
<gene>
    <name evidence="5" type="ORF">IQ215_03455</name>
</gene>
<evidence type="ECO:0000259" key="4">
    <source>
        <dbReference type="PROSITE" id="PS51202"/>
    </source>
</evidence>
<protein>
    <submittedName>
        <fullName evidence="5">TrkA family potassium uptake protein</fullName>
    </submittedName>
</protein>
<dbReference type="PANTHER" id="PTHR43833">
    <property type="entry name" value="POTASSIUM CHANNEL PROTEIN 2-RELATED-RELATED"/>
    <property type="match status" value="1"/>
</dbReference>
<accession>A0ABR9V1H9</accession>
<keyword evidence="1" id="KW-0813">Transport</keyword>
<dbReference type="EMBL" id="JADEWC010000005">
    <property type="protein sequence ID" value="MBE9221745.1"/>
    <property type="molecule type" value="Genomic_DNA"/>
</dbReference>
<proteinExistence type="predicted"/>
<evidence type="ECO:0000256" key="2">
    <source>
        <dbReference type="ARBA" id="ARBA00023065"/>
    </source>
</evidence>
<evidence type="ECO:0000313" key="5">
    <source>
        <dbReference type="EMBL" id="MBE9221745.1"/>
    </source>
</evidence>
<dbReference type="InterPro" id="IPR050721">
    <property type="entry name" value="Trk_Ktr_HKT_K-transport"/>
</dbReference>